<evidence type="ECO:0000256" key="1">
    <source>
        <dbReference type="ARBA" id="ARBA00006484"/>
    </source>
</evidence>
<sequence>MTTNAEGRLAGKTAVITGGTSGIGLATAQVFLKEGAKVIVTGQNESRLQDAATTLGSNAIPIRADVQDLANLDYLAEQIKATVGSFDTLFVNSGVARNAPFREVTESAFDEEIAINLKGVFFTVQKLEPLMTEGGSIVLNTTTLAQTAMVGESVYSATKAAVRSLARSMSVELLDRKIRVNAVAPGPIDTPIWSKMGITQETAQAVLQRTPIGRFGQPEEIANVVLFLASDDSSFMLGEEILVDGGWATL</sequence>
<dbReference type="EMBL" id="JAAHFQ010000108">
    <property type="protein sequence ID" value="NER27527.1"/>
    <property type="molecule type" value="Genomic_DNA"/>
</dbReference>
<dbReference type="InterPro" id="IPR036291">
    <property type="entry name" value="NAD(P)-bd_dom_sf"/>
</dbReference>
<dbReference type="PRINTS" id="PR00081">
    <property type="entry name" value="GDHRDH"/>
</dbReference>
<protein>
    <submittedName>
        <fullName evidence="3">SDR family oxidoreductase</fullName>
    </submittedName>
</protein>
<dbReference type="PANTHER" id="PTHR43477:SF1">
    <property type="entry name" value="DIHYDROANTICAPSIN 7-DEHYDROGENASE"/>
    <property type="match status" value="1"/>
</dbReference>
<dbReference type="InterPro" id="IPR051122">
    <property type="entry name" value="SDR_DHRS6-like"/>
</dbReference>
<keyword evidence="2" id="KW-0560">Oxidoreductase</keyword>
<evidence type="ECO:0000313" key="3">
    <source>
        <dbReference type="EMBL" id="NER27527.1"/>
    </source>
</evidence>
<dbReference type="Pfam" id="PF13561">
    <property type="entry name" value="adh_short_C2"/>
    <property type="match status" value="1"/>
</dbReference>
<dbReference type="FunFam" id="3.40.50.720:FF:000084">
    <property type="entry name" value="Short-chain dehydrogenase reductase"/>
    <property type="match status" value="1"/>
</dbReference>
<proteinExistence type="inferred from homology"/>
<evidence type="ECO:0000256" key="2">
    <source>
        <dbReference type="ARBA" id="ARBA00023002"/>
    </source>
</evidence>
<dbReference type="AlphaFoldDB" id="A0A6B3N7D7"/>
<dbReference type="GO" id="GO:0016491">
    <property type="term" value="F:oxidoreductase activity"/>
    <property type="evidence" value="ECO:0007669"/>
    <property type="project" value="UniProtKB-KW"/>
</dbReference>
<organism evidence="3">
    <name type="scientific">Symploca sp. SIO1C4</name>
    <dbReference type="NCBI Taxonomy" id="2607765"/>
    <lineage>
        <taxon>Bacteria</taxon>
        <taxon>Bacillati</taxon>
        <taxon>Cyanobacteriota</taxon>
        <taxon>Cyanophyceae</taxon>
        <taxon>Coleofasciculales</taxon>
        <taxon>Coleofasciculaceae</taxon>
        <taxon>Symploca</taxon>
    </lineage>
</organism>
<accession>A0A6B3N7D7</accession>
<dbReference type="InterPro" id="IPR002347">
    <property type="entry name" value="SDR_fam"/>
</dbReference>
<dbReference type="SUPFAM" id="SSF51735">
    <property type="entry name" value="NAD(P)-binding Rossmann-fold domains"/>
    <property type="match status" value="1"/>
</dbReference>
<dbReference type="CDD" id="cd05233">
    <property type="entry name" value="SDR_c"/>
    <property type="match status" value="1"/>
</dbReference>
<gene>
    <name evidence="3" type="ORF">F6J89_07800</name>
</gene>
<name>A0A6B3N7D7_9CYAN</name>
<reference evidence="3" key="1">
    <citation type="submission" date="2019-11" db="EMBL/GenBank/DDBJ databases">
        <title>Genomic insights into an expanded diversity of filamentous marine cyanobacteria reveals the extraordinary biosynthetic potential of Moorea and Okeania.</title>
        <authorList>
            <person name="Ferreira Leao T."/>
            <person name="Wang M."/>
            <person name="Moss N."/>
            <person name="Da Silva R."/>
            <person name="Sanders J."/>
            <person name="Nurk S."/>
            <person name="Gurevich A."/>
            <person name="Humphrey G."/>
            <person name="Reher R."/>
            <person name="Zhu Q."/>
            <person name="Belda-Ferre P."/>
            <person name="Glukhov E."/>
            <person name="Rex R."/>
            <person name="Dorrestein P.C."/>
            <person name="Knight R."/>
            <person name="Pevzner P."/>
            <person name="Gerwick W.H."/>
            <person name="Gerwick L."/>
        </authorList>
    </citation>
    <scope>NUCLEOTIDE SEQUENCE</scope>
    <source>
        <strain evidence="3">SIO1C4</strain>
    </source>
</reference>
<comment type="similarity">
    <text evidence="1">Belongs to the short-chain dehydrogenases/reductases (SDR) family.</text>
</comment>
<comment type="caution">
    <text evidence="3">The sequence shown here is derived from an EMBL/GenBank/DDBJ whole genome shotgun (WGS) entry which is preliminary data.</text>
</comment>
<dbReference type="Gene3D" id="3.40.50.720">
    <property type="entry name" value="NAD(P)-binding Rossmann-like Domain"/>
    <property type="match status" value="1"/>
</dbReference>
<dbReference type="PANTHER" id="PTHR43477">
    <property type="entry name" value="DIHYDROANTICAPSIN 7-DEHYDROGENASE"/>
    <property type="match status" value="1"/>
</dbReference>